<dbReference type="GO" id="GO:0015424">
    <property type="term" value="F:ABC-type amino acid transporter activity"/>
    <property type="evidence" value="ECO:0007669"/>
    <property type="project" value="InterPro"/>
</dbReference>
<accession>A0A0R2CF55</accession>
<sequence length="248" mass="27547">MIKIEHLNKQFGDHAALKDVSLEFPEHQTTVILGPSGSGKSTLLRSLDLLERPESGHFAFDQTQIDYSQPISESTVLDVRRRTEMVFQQFNLFPHLTVLQNVIEGPVHVLKQDAAAATKRAQELLGKVGLADKADAYPSALSGGQAQRVAIARSLAMRPEYIFLDEPTSALDPELELGVLKVLLQIAREQQSMIIVTHNMAFAQKVADKIVFLENGNIEFDGSSDAFFHTDNQRIRNFVSAMTFATLE</sequence>
<keyword evidence="5 8" id="KW-0067">ATP-binding</keyword>
<dbReference type="SMART" id="SM00382">
    <property type="entry name" value="AAA"/>
    <property type="match status" value="1"/>
</dbReference>
<dbReference type="Pfam" id="PF00005">
    <property type="entry name" value="ABC_tran"/>
    <property type="match status" value="1"/>
</dbReference>
<dbReference type="RefSeq" id="WP_056969500.1">
    <property type="nucleotide sequence ID" value="NZ_AYZK01000004.1"/>
</dbReference>
<dbReference type="InterPro" id="IPR017871">
    <property type="entry name" value="ABC_transporter-like_CS"/>
</dbReference>
<evidence type="ECO:0000256" key="6">
    <source>
        <dbReference type="ARBA" id="ARBA00023136"/>
    </source>
</evidence>
<evidence type="ECO:0000313" key="9">
    <source>
        <dbReference type="Proteomes" id="UP000051789"/>
    </source>
</evidence>
<evidence type="ECO:0000256" key="5">
    <source>
        <dbReference type="ARBA" id="ARBA00022840"/>
    </source>
</evidence>
<keyword evidence="4" id="KW-0547">Nucleotide-binding</keyword>
<name>A0A0R2CF55_9LACO</name>
<dbReference type="EMBL" id="AYZK01000004">
    <property type="protein sequence ID" value="KRM86971.1"/>
    <property type="molecule type" value="Genomic_DNA"/>
</dbReference>
<dbReference type="PROSITE" id="PS50893">
    <property type="entry name" value="ABC_TRANSPORTER_2"/>
    <property type="match status" value="1"/>
</dbReference>
<dbReference type="InterPro" id="IPR050086">
    <property type="entry name" value="MetN_ABC_transporter-like"/>
</dbReference>
<evidence type="ECO:0000259" key="7">
    <source>
        <dbReference type="PROSITE" id="PS50893"/>
    </source>
</evidence>
<keyword evidence="2" id="KW-0813">Transport</keyword>
<protein>
    <submittedName>
        <fullName evidence="8">Amino acid abc transporter, atp-binding protein</fullName>
    </submittedName>
</protein>
<evidence type="ECO:0000313" key="8">
    <source>
        <dbReference type="EMBL" id="KRM86971.1"/>
    </source>
</evidence>
<evidence type="ECO:0000256" key="3">
    <source>
        <dbReference type="ARBA" id="ARBA00022475"/>
    </source>
</evidence>
<dbReference type="PROSITE" id="PS00211">
    <property type="entry name" value="ABC_TRANSPORTER_1"/>
    <property type="match status" value="1"/>
</dbReference>
<dbReference type="PIRSF" id="PIRSF039085">
    <property type="entry name" value="ABC_ATPase_HisP"/>
    <property type="match status" value="1"/>
</dbReference>
<dbReference type="InterPro" id="IPR003439">
    <property type="entry name" value="ABC_transporter-like_ATP-bd"/>
</dbReference>
<dbReference type="InterPro" id="IPR027417">
    <property type="entry name" value="P-loop_NTPase"/>
</dbReference>
<organism evidence="8 9">
    <name type="scientific">Lacticaseibacillus thailandensis DSM 22698 = JCM 13996</name>
    <dbReference type="NCBI Taxonomy" id="1423810"/>
    <lineage>
        <taxon>Bacteria</taxon>
        <taxon>Bacillati</taxon>
        <taxon>Bacillota</taxon>
        <taxon>Bacilli</taxon>
        <taxon>Lactobacillales</taxon>
        <taxon>Lactobacillaceae</taxon>
        <taxon>Lacticaseibacillus</taxon>
    </lineage>
</organism>
<gene>
    <name evidence="8" type="ORF">FD19_GL001552</name>
</gene>
<dbReference type="GO" id="GO:0005524">
    <property type="term" value="F:ATP binding"/>
    <property type="evidence" value="ECO:0007669"/>
    <property type="project" value="UniProtKB-KW"/>
</dbReference>
<dbReference type="PATRIC" id="fig|1423810.4.peg.1598"/>
<dbReference type="STRING" id="1423810.FD19_GL001552"/>
<reference evidence="8 9" key="1">
    <citation type="journal article" date="2015" name="Genome Announc.">
        <title>Expanding the biotechnology potential of lactobacilli through comparative genomics of 213 strains and associated genera.</title>
        <authorList>
            <person name="Sun Z."/>
            <person name="Harris H.M."/>
            <person name="McCann A."/>
            <person name="Guo C."/>
            <person name="Argimon S."/>
            <person name="Zhang W."/>
            <person name="Yang X."/>
            <person name="Jeffery I.B."/>
            <person name="Cooney J.C."/>
            <person name="Kagawa T.F."/>
            <person name="Liu W."/>
            <person name="Song Y."/>
            <person name="Salvetti E."/>
            <person name="Wrobel A."/>
            <person name="Rasinkangas P."/>
            <person name="Parkhill J."/>
            <person name="Rea M.C."/>
            <person name="O'Sullivan O."/>
            <person name="Ritari J."/>
            <person name="Douillard F.P."/>
            <person name="Paul Ross R."/>
            <person name="Yang R."/>
            <person name="Briner A.E."/>
            <person name="Felis G.E."/>
            <person name="de Vos W.M."/>
            <person name="Barrangou R."/>
            <person name="Klaenhammer T.R."/>
            <person name="Caufield P.W."/>
            <person name="Cui Y."/>
            <person name="Zhang H."/>
            <person name="O'Toole P.W."/>
        </authorList>
    </citation>
    <scope>NUCLEOTIDE SEQUENCE [LARGE SCALE GENOMIC DNA]</scope>
    <source>
        <strain evidence="8 9">DSM 22698</strain>
    </source>
</reference>
<keyword evidence="9" id="KW-1185">Reference proteome</keyword>
<dbReference type="InterPro" id="IPR003593">
    <property type="entry name" value="AAA+_ATPase"/>
</dbReference>
<comment type="caution">
    <text evidence="8">The sequence shown here is derived from an EMBL/GenBank/DDBJ whole genome shotgun (WGS) entry which is preliminary data.</text>
</comment>
<dbReference type="GO" id="GO:0005886">
    <property type="term" value="C:plasma membrane"/>
    <property type="evidence" value="ECO:0007669"/>
    <property type="project" value="UniProtKB-SubCell"/>
</dbReference>
<evidence type="ECO:0000256" key="2">
    <source>
        <dbReference type="ARBA" id="ARBA00022448"/>
    </source>
</evidence>
<comment type="subcellular location">
    <subcellularLocation>
        <location evidence="1">Cell membrane</location>
        <topology evidence="1">Peripheral membrane protein</topology>
    </subcellularLocation>
</comment>
<dbReference type="InterPro" id="IPR030679">
    <property type="entry name" value="ABC_ATPase_HisP-typ"/>
</dbReference>
<keyword evidence="6" id="KW-0472">Membrane</keyword>
<dbReference type="GO" id="GO:0016887">
    <property type="term" value="F:ATP hydrolysis activity"/>
    <property type="evidence" value="ECO:0007669"/>
    <property type="project" value="InterPro"/>
</dbReference>
<feature type="domain" description="ABC transporter" evidence="7">
    <location>
        <begin position="2"/>
        <end position="240"/>
    </location>
</feature>
<dbReference type="AlphaFoldDB" id="A0A0R2CF55"/>
<dbReference type="SUPFAM" id="SSF52540">
    <property type="entry name" value="P-loop containing nucleoside triphosphate hydrolases"/>
    <property type="match status" value="1"/>
</dbReference>
<keyword evidence="3" id="KW-1003">Cell membrane</keyword>
<evidence type="ECO:0000256" key="1">
    <source>
        <dbReference type="ARBA" id="ARBA00004202"/>
    </source>
</evidence>
<evidence type="ECO:0000256" key="4">
    <source>
        <dbReference type="ARBA" id="ARBA00022741"/>
    </source>
</evidence>
<dbReference type="Proteomes" id="UP000051789">
    <property type="component" value="Unassembled WGS sequence"/>
</dbReference>
<proteinExistence type="predicted"/>
<dbReference type="PANTHER" id="PTHR43166">
    <property type="entry name" value="AMINO ACID IMPORT ATP-BINDING PROTEIN"/>
    <property type="match status" value="1"/>
</dbReference>
<dbReference type="Gene3D" id="3.40.50.300">
    <property type="entry name" value="P-loop containing nucleotide triphosphate hydrolases"/>
    <property type="match status" value="1"/>
</dbReference>
<dbReference type="PANTHER" id="PTHR43166:SF35">
    <property type="entry name" value="L-CYSTINE IMPORT ATP-BINDING PROTEIN TCYN"/>
    <property type="match status" value="1"/>
</dbReference>